<dbReference type="Gene3D" id="3.90.1030.20">
    <property type="entry name" value="DNA polymerase delta, p66 (Cdc27) subunit, wHTH domain"/>
    <property type="match status" value="1"/>
</dbReference>
<keyword evidence="6" id="KW-1185">Reference proteome</keyword>
<name>A0A9Q0DV81_9TELE</name>
<dbReference type="EMBL" id="JANIIK010000111">
    <property type="protein sequence ID" value="KAJ3594998.1"/>
    <property type="molecule type" value="Genomic_DNA"/>
</dbReference>
<dbReference type="OrthoDB" id="514823at2759"/>
<evidence type="ECO:0000313" key="5">
    <source>
        <dbReference type="EMBL" id="KAJ3594998.1"/>
    </source>
</evidence>
<keyword evidence="4" id="KW-0539">Nucleus</keyword>
<comment type="caution">
    <text evidence="5">The sequence shown here is derived from an EMBL/GenBank/DDBJ whole genome shotgun (WGS) entry which is preliminary data.</text>
</comment>
<dbReference type="AlphaFoldDB" id="A0A9Q0DV81"/>
<comment type="subcellular location">
    <subcellularLocation>
        <location evidence="1">Nucleus</location>
    </subcellularLocation>
</comment>
<protein>
    <recommendedName>
        <fullName evidence="2">DNA polymerase delta subunit 3</fullName>
    </recommendedName>
</protein>
<dbReference type="PANTHER" id="PTHR17598:SF13">
    <property type="entry name" value="DNA POLYMERASE DELTA SUBUNIT 3"/>
    <property type="match status" value="1"/>
</dbReference>
<evidence type="ECO:0000256" key="3">
    <source>
        <dbReference type="ARBA" id="ARBA00022705"/>
    </source>
</evidence>
<dbReference type="Proteomes" id="UP001148018">
    <property type="component" value="Unassembled WGS sequence"/>
</dbReference>
<dbReference type="GO" id="GO:1904161">
    <property type="term" value="P:DNA synthesis involved in UV-damage excision repair"/>
    <property type="evidence" value="ECO:0007669"/>
    <property type="project" value="TreeGrafter"/>
</dbReference>
<dbReference type="PANTHER" id="PTHR17598">
    <property type="entry name" value="DNA POLYMERASE DELTA SUBUNIT 3"/>
    <property type="match status" value="1"/>
</dbReference>
<evidence type="ECO:0000256" key="1">
    <source>
        <dbReference type="ARBA" id="ARBA00004123"/>
    </source>
</evidence>
<evidence type="ECO:0000256" key="4">
    <source>
        <dbReference type="ARBA" id="ARBA00023242"/>
    </source>
</evidence>
<dbReference type="Pfam" id="PF09507">
    <property type="entry name" value="CDC27"/>
    <property type="match status" value="1"/>
</dbReference>
<sequence>VTYKWLSLTLGVHVNTAKHGRRAPPRCTPPIWSRGNWWRTGTRVIRCLWSERSNVKSKMSLTVSVHVYSVQKAALRDSGPLYSVDYDAVKDNLNSCSRYSAIKCAAPVPGEVRRAAPQPPPPEPHQNKAAGVNEGAVAHQKNIEGCDTWRDAEQEVNKDSDFRAARN</sequence>
<dbReference type="InterPro" id="IPR019038">
    <property type="entry name" value="POLD3"/>
</dbReference>
<dbReference type="GO" id="GO:0006297">
    <property type="term" value="P:nucleotide-excision repair, DNA gap filling"/>
    <property type="evidence" value="ECO:0007669"/>
    <property type="project" value="TreeGrafter"/>
</dbReference>
<dbReference type="GO" id="GO:0006271">
    <property type="term" value="P:DNA strand elongation involved in DNA replication"/>
    <property type="evidence" value="ECO:0007669"/>
    <property type="project" value="TreeGrafter"/>
</dbReference>
<organism evidence="5 6">
    <name type="scientific">Muraenolepis orangiensis</name>
    <name type="common">Patagonian moray cod</name>
    <dbReference type="NCBI Taxonomy" id="630683"/>
    <lineage>
        <taxon>Eukaryota</taxon>
        <taxon>Metazoa</taxon>
        <taxon>Chordata</taxon>
        <taxon>Craniata</taxon>
        <taxon>Vertebrata</taxon>
        <taxon>Euteleostomi</taxon>
        <taxon>Actinopterygii</taxon>
        <taxon>Neopterygii</taxon>
        <taxon>Teleostei</taxon>
        <taxon>Neoteleostei</taxon>
        <taxon>Acanthomorphata</taxon>
        <taxon>Zeiogadaria</taxon>
        <taxon>Gadariae</taxon>
        <taxon>Gadiformes</taxon>
        <taxon>Muraenolepidoidei</taxon>
        <taxon>Muraenolepididae</taxon>
        <taxon>Muraenolepis</taxon>
    </lineage>
</organism>
<evidence type="ECO:0000256" key="2">
    <source>
        <dbReference type="ARBA" id="ARBA00017589"/>
    </source>
</evidence>
<reference evidence="5" key="1">
    <citation type="submission" date="2022-07" db="EMBL/GenBank/DDBJ databases">
        <title>Chromosome-level genome of Muraenolepis orangiensis.</title>
        <authorList>
            <person name="Kim J."/>
        </authorList>
    </citation>
    <scope>NUCLEOTIDE SEQUENCE</scope>
    <source>
        <strain evidence="5">KU_S4_2022</strain>
        <tissue evidence="5">Muscle</tissue>
    </source>
</reference>
<proteinExistence type="predicted"/>
<dbReference type="GO" id="GO:0003887">
    <property type="term" value="F:DNA-directed DNA polymerase activity"/>
    <property type="evidence" value="ECO:0007669"/>
    <property type="project" value="TreeGrafter"/>
</dbReference>
<dbReference type="InterPro" id="IPR041913">
    <property type="entry name" value="POLD3_sf"/>
</dbReference>
<keyword evidence="3" id="KW-0235">DNA replication</keyword>
<dbReference type="GO" id="GO:0043625">
    <property type="term" value="C:delta DNA polymerase complex"/>
    <property type="evidence" value="ECO:0007669"/>
    <property type="project" value="InterPro"/>
</dbReference>
<gene>
    <name evidence="5" type="ORF">NHX12_004303</name>
</gene>
<evidence type="ECO:0000313" key="6">
    <source>
        <dbReference type="Proteomes" id="UP001148018"/>
    </source>
</evidence>
<accession>A0A9Q0DV81</accession>
<feature type="non-terminal residue" evidence="5">
    <location>
        <position position="167"/>
    </location>
</feature>